<accession>A0A0G0KP91</accession>
<dbReference type="AlphaFoldDB" id="A0A0G0KP91"/>
<keyword evidence="3" id="KW-0418">Kinase</keyword>
<comment type="caution">
    <text evidence="3">The sequence shown here is derived from an EMBL/GenBank/DDBJ whole genome shotgun (WGS) entry which is preliminary data.</text>
</comment>
<protein>
    <submittedName>
        <fullName evidence="3">Shikimate kinase</fullName>
    </submittedName>
</protein>
<evidence type="ECO:0000313" key="3">
    <source>
        <dbReference type="EMBL" id="KKQ77280.1"/>
    </source>
</evidence>
<keyword evidence="2" id="KW-0067">ATP-binding</keyword>
<dbReference type="InterPro" id="IPR031322">
    <property type="entry name" value="Shikimate/glucono_kinase"/>
</dbReference>
<reference evidence="3 4" key="1">
    <citation type="journal article" date="2015" name="Nature">
        <title>rRNA introns, odd ribosomes, and small enigmatic genomes across a large radiation of phyla.</title>
        <authorList>
            <person name="Brown C.T."/>
            <person name="Hug L.A."/>
            <person name="Thomas B.C."/>
            <person name="Sharon I."/>
            <person name="Castelle C.J."/>
            <person name="Singh A."/>
            <person name="Wilkins M.J."/>
            <person name="Williams K.H."/>
            <person name="Banfield J.F."/>
        </authorList>
    </citation>
    <scope>NUCLEOTIDE SEQUENCE [LARGE SCALE GENOMIC DNA]</scope>
</reference>
<keyword evidence="3" id="KW-0808">Transferase</keyword>
<dbReference type="Gene3D" id="3.40.50.300">
    <property type="entry name" value="P-loop containing nucleotide triphosphate hydrolases"/>
    <property type="match status" value="1"/>
</dbReference>
<dbReference type="InterPro" id="IPR001977">
    <property type="entry name" value="Depp_CoAkinase"/>
</dbReference>
<keyword evidence="1" id="KW-0547">Nucleotide-binding</keyword>
<dbReference type="Proteomes" id="UP000034324">
    <property type="component" value="Unassembled WGS sequence"/>
</dbReference>
<evidence type="ECO:0000313" key="4">
    <source>
        <dbReference type="Proteomes" id="UP000034324"/>
    </source>
</evidence>
<name>A0A0G0KP91_9BACT</name>
<dbReference type="GO" id="GO:0004140">
    <property type="term" value="F:dephospho-CoA kinase activity"/>
    <property type="evidence" value="ECO:0007669"/>
    <property type="project" value="InterPro"/>
</dbReference>
<dbReference type="EMBL" id="LBVC01000043">
    <property type="protein sequence ID" value="KKQ77280.1"/>
    <property type="molecule type" value="Genomic_DNA"/>
</dbReference>
<dbReference type="Pfam" id="PF01202">
    <property type="entry name" value="SKI"/>
    <property type="match status" value="1"/>
</dbReference>
<organism evidence="3 4">
    <name type="scientific">Candidatus Daviesbacteria bacterium GW2011_GWF2_38_6</name>
    <dbReference type="NCBI Taxonomy" id="1618432"/>
    <lineage>
        <taxon>Bacteria</taxon>
        <taxon>Candidatus Daviesiibacteriota</taxon>
    </lineage>
</organism>
<sequence>MRIVLIGFMGSGKTTVAKLLAKKLRLKTIDMDDLALKKST</sequence>
<proteinExistence type="predicted"/>
<evidence type="ECO:0000256" key="2">
    <source>
        <dbReference type="ARBA" id="ARBA00022840"/>
    </source>
</evidence>
<dbReference type="InterPro" id="IPR027417">
    <property type="entry name" value="P-loop_NTPase"/>
</dbReference>
<evidence type="ECO:0000256" key="1">
    <source>
        <dbReference type="ARBA" id="ARBA00022741"/>
    </source>
</evidence>
<dbReference type="GO" id="GO:0015937">
    <property type="term" value="P:coenzyme A biosynthetic process"/>
    <property type="evidence" value="ECO:0007669"/>
    <property type="project" value="InterPro"/>
</dbReference>
<dbReference type="GO" id="GO:0005524">
    <property type="term" value="F:ATP binding"/>
    <property type="evidence" value="ECO:0007669"/>
    <property type="project" value="UniProtKB-KW"/>
</dbReference>
<dbReference type="SUPFAM" id="SSF52540">
    <property type="entry name" value="P-loop containing nucleoside triphosphate hydrolases"/>
    <property type="match status" value="1"/>
</dbReference>
<gene>
    <name evidence="3" type="ORF">US99_C0043G0001</name>
</gene>
<dbReference type="PATRIC" id="fig|1618432.3.peg.577"/>
<dbReference type="PROSITE" id="PS51219">
    <property type="entry name" value="DPCK"/>
    <property type="match status" value="1"/>
</dbReference>